<dbReference type="EMBL" id="HBHW01025691">
    <property type="protein sequence ID" value="CAE0051958.1"/>
    <property type="molecule type" value="Transcribed_RNA"/>
</dbReference>
<accession>A0A7S2ZUR6</accession>
<evidence type="ECO:0000256" key="6">
    <source>
        <dbReference type="ARBA" id="ARBA00022989"/>
    </source>
</evidence>
<dbReference type="AlphaFoldDB" id="A0A7S2ZUR6"/>
<reference evidence="11" key="1">
    <citation type="submission" date="2021-01" db="EMBL/GenBank/DDBJ databases">
        <authorList>
            <person name="Corre E."/>
            <person name="Pelletier E."/>
            <person name="Niang G."/>
            <person name="Scheremetjew M."/>
            <person name="Finn R."/>
            <person name="Kale V."/>
            <person name="Holt S."/>
            <person name="Cochrane G."/>
            <person name="Meng A."/>
            <person name="Brown T."/>
            <person name="Cohen L."/>
        </authorList>
    </citation>
    <scope>NUCLEOTIDE SEQUENCE</scope>
    <source>
        <strain evidence="11">CCMP 769</strain>
    </source>
</reference>
<keyword evidence="2" id="KW-0813">Transport</keyword>
<keyword evidence="8" id="KW-0472">Membrane</keyword>
<sequence>MVENNFRIVPSTTQDTDLNRMSERSLGGDSLVRTPSVMSEADVSFYRGPVKTVPHPDSLHGGSLTMRRSGSFYMEESTIEESALGIRLRRVSLHRQIHSEAIVDQGWDAEDRKTQSLEAPHDHLDLDPISSHAPGTRREHLLECLEIFPSGDSRAQSIPRSYILGIAKESEGSNVSRSSKGIKKRVMRQQLGNCLQFRDFRQVGNLIMIKLSGHGNSRGTVADNGEATRYSQLITSKRVNAQVDPAFLGKPAISVRRNAIVVSLLEIRAILLFNRCFLFNMDGLSKLQTDMVLTRIKDGRESADVSETGQAYDFEFCALEGLLQALTTRLEKDFNQMNDEILRWVDTLANILFTPVLEGFRASKGDLNRMLTEIEENQVVLDTLLDDDEEMASMYLTELHRNPGSMRKTIDHEEMEMLLENYVQVVDDISIRGKVLMETLHDAESLVELRLDSLQNRLLLVNLIIQSVALVVASGSMVGRPAEQAFLAQYSVNGIATADSVTNSRANDYASVPWMLGNGNIWDEHAAPTGVVRTSQQQVLFLRRLRDHLIRDDLGACWRLSVDSQVRDLHNGLSSFHTSASTRETHRRRDRGWAARSGRSNQASRHVR</sequence>
<evidence type="ECO:0000256" key="1">
    <source>
        <dbReference type="ARBA" id="ARBA00004141"/>
    </source>
</evidence>
<evidence type="ECO:0000313" key="10">
    <source>
        <dbReference type="EMBL" id="CAE0051958.1"/>
    </source>
</evidence>
<feature type="compositionally biased region" description="Polar residues" evidence="9">
    <location>
        <begin position="598"/>
        <end position="608"/>
    </location>
</feature>
<organism evidence="11">
    <name type="scientific">Rhodosorus marinus</name>
    <dbReference type="NCBI Taxonomy" id="101924"/>
    <lineage>
        <taxon>Eukaryota</taxon>
        <taxon>Rhodophyta</taxon>
        <taxon>Stylonematophyceae</taxon>
        <taxon>Stylonematales</taxon>
        <taxon>Stylonemataceae</taxon>
        <taxon>Rhodosorus</taxon>
    </lineage>
</organism>
<protein>
    <recommendedName>
        <fullName evidence="12">Magnesium transporter</fullName>
    </recommendedName>
</protein>
<dbReference type="Pfam" id="PF22099">
    <property type="entry name" value="MRS2-like"/>
    <property type="match status" value="1"/>
</dbReference>
<evidence type="ECO:0000256" key="3">
    <source>
        <dbReference type="ARBA" id="ARBA00022692"/>
    </source>
</evidence>
<evidence type="ECO:0008006" key="12">
    <source>
        <dbReference type="Google" id="ProtNLM"/>
    </source>
</evidence>
<keyword evidence="7" id="KW-0406">Ion transport</keyword>
<evidence type="ECO:0000256" key="8">
    <source>
        <dbReference type="ARBA" id="ARBA00023136"/>
    </source>
</evidence>
<evidence type="ECO:0000256" key="7">
    <source>
        <dbReference type="ARBA" id="ARBA00023065"/>
    </source>
</evidence>
<gene>
    <name evidence="10" type="ORF">RMAR00112_LOCUS19958</name>
    <name evidence="11" type="ORF">RMAR00112_LOCUS19961</name>
</gene>
<keyword evidence="3" id="KW-0812">Transmembrane</keyword>
<keyword evidence="6" id="KW-1133">Transmembrane helix</keyword>
<comment type="subcellular location">
    <subcellularLocation>
        <location evidence="1">Membrane</location>
        <topology evidence="1">Multi-pass membrane protein</topology>
    </subcellularLocation>
</comment>
<dbReference type="GO" id="GO:0016020">
    <property type="term" value="C:membrane"/>
    <property type="evidence" value="ECO:0007669"/>
    <property type="project" value="UniProtKB-SubCell"/>
</dbReference>
<evidence type="ECO:0000256" key="5">
    <source>
        <dbReference type="ARBA" id="ARBA00022946"/>
    </source>
</evidence>
<proteinExistence type="predicted"/>
<keyword evidence="5" id="KW-0809">Transit peptide</keyword>
<dbReference type="InterPro" id="IPR039204">
    <property type="entry name" value="MRS2-like"/>
</dbReference>
<evidence type="ECO:0000256" key="2">
    <source>
        <dbReference type="ARBA" id="ARBA00022448"/>
    </source>
</evidence>
<keyword evidence="4" id="KW-0460">Magnesium</keyword>
<dbReference type="GO" id="GO:0015095">
    <property type="term" value="F:magnesium ion transmembrane transporter activity"/>
    <property type="evidence" value="ECO:0007669"/>
    <property type="project" value="TreeGrafter"/>
</dbReference>
<name>A0A7S2ZUR6_9RHOD</name>
<evidence type="ECO:0000256" key="9">
    <source>
        <dbReference type="SAM" id="MobiDB-lite"/>
    </source>
</evidence>
<evidence type="ECO:0000313" key="11">
    <source>
        <dbReference type="EMBL" id="CAE0051961.1"/>
    </source>
</evidence>
<dbReference type="Gene3D" id="2.40.128.330">
    <property type="match status" value="1"/>
</dbReference>
<feature type="region of interest" description="Disordered" evidence="9">
    <location>
        <begin position="578"/>
        <end position="608"/>
    </location>
</feature>
<evidence type="ECO:0000256" key="4">
    <source>
        <dbReference type="ARBA" id="ARBA00022842"/>
    </source>
</evidence>
<dbReference type="PANTHER" id="PTHR13890:SF0">
    <property type="entry name" value="MAGNESIUM TRANSPORTER MRS2 HOMOLOG, MITOCHONDRIAL"/>
    <property type="match status" value="1"/>
</dbReference>
<dbReference type="EMBL" id="HBHW01025694">
    <property type="protein sequence ID" value="CAE0051961.1"/>
    <property type="molecule type" value="Transcribed_RNA"/>
</dbReference>
<dbReference type="Gene3D" id="1.20.58.340">
    <property type="entry name" value="Magnesium transport protein CorA, transmembrane region"/>
    <property type="match status" value="1"/>
</dbReference>
<dbReference type="PANTHER" id="PTHR13890">
    <property type="entry name" value="RNA SPLICING PROTEIN MRS2, MITOCHONDRIAL"/>
    <property type="match status" value="1"/>
</dbReference>